<dbReference type="PANTHER" id="PTHR34698:SF2">
    <property type="entry name" value="5-OXOPROLINASE SUBUNIT B"/>
    <property type="match status" value="1"/>
</dbReference>
<dbReference type="Gene3D" id="2.40.100.10">
    <property type="entry name" value="Cyclophilin-like"/>
    <property type="match status" value="1"/>
</dbReference>
<dbReference type="Proteomes" id="UP001275436">
    <property type="component" value="Unassembled WGS sequence"/>
</dbReference>
<organism evidence="5 6">
    <name type="scientific">Oceanobacillus kimchii</name>
    <dbReference type="NCBI Taxonomy" id="746691"/>
    <lineage>
        <taxon>Bacteria</taxon>
        <taxon>Bacillati</taxon>
        <taxon>Bacillota</taxon>
        <taxon>Bacilli</taxon>
        <taxon>Bacillales</taxon>
        <taxon>Bacillaceae</taxon>
        <taxon>Oceanobacillus</taxon>
    </lineage>
</organism>
<dbReference type="PANTHER" id="PTHR34698">
    <property type="entry name" value="5-OXOPROLINASE SUBUNIT B"/>
    <property type="match status" value="1"/>
</dbReference>
<evidence type="ECO:0000256" key="1">
    <source>
        <dbReference type="ARBA" id="ARBA00022741"/>
    </source>
</evidence>
<evidence type="ECO:0000256" key="3">
    <source>
        <dbReference type="ARBA" id="ARBA00022840"/>
    </source>
</evidence>
<keyword evidence="1" id="KW-0547">Nucleotide-binding</keyword>
<dbReference type="InterPro" id="IPR003833">
    <property type="entry name" value="CT_C_D"/>
</dbReference>
<dbReference type="InterPro" id="IPR029000">
    <property type="entry name" value="Cyclophilin-like_dom_sf"/>
</dbReference>
<proteinExistence type="predicted"/>
<keyword evidence="6" id="KW-1185">Reference proteome</keyword>
<name>A0ABQ5TRF0_9BACI</name>
<keyword evidence="2 5" id="KW-0378">Hydrolase</keyword>
<evidence type="ECO:0000313" key="6">
    <source>
        <dbReference type="Proteomes" id="UP001275436"/>
    </source>
</evidence>
<evidence type="ECO:0000256" key="2">
    <source>
        <dbReference type="ARBA" id="ARBA00022801"/>
    </source>
</evidence>
<dbReference type="SUPFAM" id="SSF50891">
    <property type="entry name" value="Cyclophilin-like"/>
    <property type="match status" value="1"/>
</dbReference>
<dbReference type="GO" id="GO:0016787">
    <property type="term" value="F:hydrolase activity"/>
    <property type="evidence" value="ECO:0007669"/>
    <property type="project" value="UniProtKB-KW"/>
</dbReference>
<keyword evidence="3" id="KW-0067">ATP-binding</keyword>
<gene>
    <name evidence="5" type="ORF">MACH08_31160</name>
</gene>
<dbReference type="SUPFAM" id="SSF160467">
    <property type="entry name" value="PH0987 N-terminal domain-like"/>
    <property type="match status" value="1"/>
</dbReference>
<reference evidence="5 6" key="1">
    <citation type="submission" date="2023-02" db="EMBL/GenBank/DDBJ databases">
        <title>Oceanobacillus kimchii IFOP_LL358 isolated form Alexandrium catenella lab strain.</title>
        <authorList>
            <person name="Gajardo G."/>
            <person name="Ueki S."/>
            <person name="Maruyama F."/>
        </authorList>
    </citation>
    <scope>NUCLEOTIDE SEQUENCE [LARGE SCALE GENOMIC DNA]</scope>
    <source>
        <strain evidence="5 6">IFOP_LL358</strain>
    </source>
</reference>
<dbReference type="EMBL" id="BSKO01000001">
    <property type="protein sequence ID" value="GLO67332.1"/>
    <property type="molecule type" value="Genomic_DNA"/>
</dbReference>
<protein>
    <submittedName>
        <fullName evidence="5">Allophanate hydrolase</fullName>
    </submittedName>
</protein>
<dbReference type="NCBIfam" id="TIGR00370">
    <property type="entry name" value="5-oxoprolinase subunit PxpB"/>
    <property type="match status" value="1"/>
</dbReference>
<dbReference type="RefSeq" id="WP_215064583.1">
    <property type="nucleotide sequence ID" value="NZ_BSKO01000001.1"/>
</dbReference>
<dbReference type="InterPro" id="IPR010016">
    <property type="entry name" value="PxpB"/>
</dbReference>
<dbReference type="Gene3D" id="3.30.1360.40">
    <property type="match status" value="1"/>
</dbReference>
<dbReference type="Pfam" id="PF02682">
    <property type="entry name" value="CT_C_D"/>
    <property type="match status" value="1"/>
</dbReference>
<sequence length="237" mass="26733">MFEVQPYGDRGVRVQFGKSIHKAVNNEIRDFCSVLEKSHIKGVLEWIPTYTAVTIWYDPFEIVYESLEEKILNVREKMNNADISPVRVVHIPVYYGGKKGPDLNEVAQYHGITTEEVVSLHANSDYLIYMMGFIPGFPYLGGMSEKIATPRLEKPRRSIPAGSVGIAGEQTGIYPLESPGGWRIIGQTPISLYNPEDALPILLKAGDYIRFIPIDRKEFDEITKKVETGSFHPTIET</sequence>
<evidence type="ECO:0000313" key="5">
    <source>
        <dbReference type="EMBL" id="GLO67332.1"/>
    </source>
</evidence>
<comment type="caution">
    <text evidence="5">The sequence shown here is derived from an EMBL/GenBank/DDBJ whole genome shotgun (WGS) entry which is preliminary data.</text>
</comment>
<dbReference type="SMART" id="SM00796">
    <property type="entry name" value="AHS1"/>
    <property type="match status" value="1"/>
</dbReference>
<evidence type="ECO:0000259" key="4">
    <source>
        <dbReference type="SMART" id="SM00796"/>
    </source>
</evidence>
<accession>A0ABQ5TRF0</accession>
<feature type="domain" description="Carboxyltransferase" evidence="4">
    <location>
        <begin position="2"/>
        <end position="203"/>
    </location>
</feature>